<evidence type="ECO:0000256" key="1">
    <source>
        <dbReference type="SAM" id="MobiDB-lite"/>
    </source>
</evidence>
<accession>G0UQ63</accession>
<sequence>MQSEFAIVTRKLQARLSAPEHVLRRRRICVLCMGDGAIYTALSPSFRLKHTGIAFTAPVLSTRLPAGYRTSSSSADAMGSGLTVPARTPTPRALKLHNMPRSWMYEEVVEFIHQVAEHAGIEVPPSYCRGQSGVEGEEGEEDSAVPHVASPFISRIHIPFGRQTGIVYGSPIIFVNSDSLADYLLHDLTFDPDDYRSRIYFTEVEAGKDTESPRGMSVVDDETALEMEQQHALSSMELDRYLLAPDLLYDMAKMRQWRLVTRKSKLLLHTFGDDEGVADHGKSGVSGEMDTSGIKQGSSKANQKRLRCAGDHKELGRGSVHSIPLPLPYVRGRRGT</sequence>
<name>G0UQ63_TRYCI</name>
<organism evidence="2">
    <name type="scientific">Trypanosoma congolense (strain IL3000)</name>
    <dbReference type="NCBI Taxonomy" id="1068625"/>
    <lineage>
        <taxon>Eukaryota</taxon>
        <taxon>Discoba</taxon>
        <taxon>Euglenozoa</taxon>
        <taxon>Kinetoplastea</taxon>
        <taxon>Metakinetoplastina</taxon>
        <taxon>Trypanosomatida</taxon>
        <taxon>Trypanosomatidae</taxon>
        <taxon>Trypanosoma</taxon>
        <taxon>Nannomonas</taxon>
    </lineage>
</organism>
<protein>
    <submittedName>
        <fullName evidence="2">Uncharacterized protein</fullName>
    </submittedName>
</protein>
<proteinExistence type="predicted"/>
<evidence type="ECO:0000313" key="2">
    <source>
        <dbReference type="EMBL" id="CCC91524.1"/>
    </source>
</evidence>
<dbReference type="AlphaFoldDB" id="G0UQ63"/>
<dbReference type="EMBL" id="HE575320">
    <property type="protein sequence ID" value="CCC91524.1"/>
    <property type="molecule type" value="Genomic_DNA"/>
</dbReference>
<dbReference type="VEuPathDB" id="TriTrypDB:TcIL3000_7_3380"/>
<reference evidence="2" key="1">
    <citation type="journal article" date="2012" name="Proc. Natl. Acad. Sci. U.S.A.">
        <title>Antigenic diversity is generated by distinct evolutionary mechanisms in African trypanosome species.</title>
        <authorList>
            <person name="Jackson A.P."/>
            <person name="Berry A."/>
            <person name="Aslett M."/>
            <person name="Allison H.C."/>
            <person name="Burton P."/>
            <person name="Vavrova-Anderson J."/>
            <person name="Brown R."/>
            <person name="Browne H."/>
            <person name="Corton N."/>
            <person name="Hauser H."/>
            <person name="Gamble J."/>
            <person name="Gilderthorp R."/>
            <person name="Marcello L."/>
            <person name="McQuillan J."/>
            <person name="Otto T.D."/>
            <person name="Quail M.A."/>
            <person name="Sanders M.J."/>
            <person name="van Tonder A."/>
            <person name="Ginger M.L."/>
            <person name="Field M.C."/>
            <person name="Barry J.D."/>
            <person name="Hertz-Fowler C."/>
            <person name="Berriman M."/>
        </authorList>
    </citation>
    <scope>NUCLEOTIDE SEQUENCE</scope>
    <source>
        <strain evidence="2">IL3000</strain>
    </source>
</reference>
<gene>
    <name evidence="2" type="ORF">TCIL3000_7_3380</name>
</gene>
<feature type="region of interest" description="Disordered" evidence="1">
    <location>
        <begin position="278"/>
        <end position="319"/>
    </location>
</feature>